<reference evidence="5 6" key="1">
    <citation type="submission" date="2017-06" db="EMBL/GenBank/DDBJ databases">
        <authorList>
            <person name="Kim H.J."/>
            <person name="Triplett B.A."/>
        </authorList>
    </citation>
    <scope>NUCLEOTIDE SEQUENCE [LARGE SCALE GENOMIC DNA]</scope>
    <source>
        <strain evidence="5 6">U15</strain>
    </source>
</reference>
<dbReference type="SMART" id="SM00331">
    <property type="entry name" value="PP2C_SIG"/>
    <property type="match status" value="1"/>
</dbReference>
<dbReference type="Gene3D" id="3.40.50.2300">
    <property type="match status" value="1"/>
</dbReference>
<evidence type="ECO:0000256" key="3">
    <source>
        <dbReference type="SAM" id="Coils"/>
    </source>
</evidence>
<dbReference type="Gene3D" id="3.60.40.10">
    <property type="entry name" value="PPM-type phosphatase domain"/>
    <property type="match status" value="1"/>
</dbReference>
<dbReference type="SUPFAM" id="SSF52172">
    <property type="entry name" value="CheY-like"/>
    <property type="match status" value="1"/>
</dbReference>
<keyword evidence="1" id="KW-0378">Hydrolase</keyword>
<proteinExistence type="predicted"/>
<dbReference type="InterPro" id="IPR001932">
    <property type="entry name" value="PPM-type_phosphatase-like_dom"/>
</dbReference>
<dbReference type="CDD" id="cd17574">
    <property type="entry name" value="REC_OmpR"/>
    <property type="match status" value="1"/>
</dbReference>
<dbReference type="GO" id="GO:0016791">
    <property type="term" value="F:phosphatase activity"/>
    <property type="evidence" value="ECO:0007669"/>
    <property type="project" value="TreeGrafter"/>
</dbReference>
<evidence type="ECO:0000256" key="2">
    <source>
        <dbReference type="PROSITE-ProRule" id="PRU00169"/>
    </source>
</evidence>
<dbReference type="PANTHER" id="PTHR43156">
    <property type="entry name" value="STAGE II SPORULATION PROTEIN E-RELATED"/>
    <property type="match status" value="1"/>
</dbReference>
<dbReference type="SUPFAM" id="SSF81606">
    <property type="entry name" value="PP2C-like"/>
    <property type="match status" value="1"/>
</dbReference>
<dbReference type="Pfam" id="PF07228">
    <property type="entry name" value="SpoIIE"/>
    <property type="match status" value="1"/>
</dbReference>
<keyword evidence="2" id="KW-0597">Phosphoprotein</keyword>
<evidence type="ECO:0000259" key="4">
    <source>
        <dbReference type="PROSITE" id="PS50110"/>
    </source>
</evidence>
<keyword evidence="6" id="KW-1185">Reference proteome</keyword>
<organism evidence="5 6">
    <name type="scientific">Noviherbaspirillum humi</name>
    <dbReference type="NCBI Taxonomy" id="1688639"/>
    <lineage>
        <taxon>Bacteria</taxon>
        <taxon>Pseudomonadati</taxon>
        <taxon>Pseudomonadota</taxon>
        <taxon>Betaproteobacteria</taxon>
        <taxon>Burkholderiales</taxon>
        <taxon>Oxalobacteraceae</taxon>
        <taxon>Noviherbaspirillum</taxon>
    </lineage>
</organism>
<keyword evidence="3" id="KW-0175">Coiled coil</keyword>
<dbReference type="InterPro" id="IPR011006">
    <property type="entry name" value="CheY-like_superfamily"/>
</dbReference>
<dbReference type="AlphaFoldDB" id="A0A239DN01"/>
<dbReference type="Proteomes" id="UP000198284">
    <property type="component" value="Unassembled WGS sequence"/>
</dbReference>
<protein>
    <submittedName>
        <fullName evidence="5">Sigma-B regulation protein RsbU (Phosphoserine phosphatase)</fullName>
    </submittedName>
</protein>
<feature type="coiled-coil region" evidence="3">
    <location>
        <begin position="130"/>
        <end position="157"/>
    </location>
</feature>
<dbReference type="InterPro" id="IPR052016">
    <property type="entry name" value="Bact_Sigma-Reg"/>
</dbReference>
<dbReference type="GO" id="GO:0000160">
    <property type="term" value="P:phosphorelay signal transduction system"/>
    <property type="evidence" value="ECO:0007669"/>
    <property type="project" value="InterPro"/>
</dbReference>
<evidence type="ECO:0000313" key="5">
    <source>
        <dbReference type="EMBL" id="SNS33737.1"/>
    </source>
</evidence>
<evidence type="ECO:0000256" key="1">
    <source>
        <dbReference type="ARBA" id="ARBA00022801"/>
    </source>
</evidence>
<feature type="modified residue" description="4-aspartylphosphate" evidence="2">
    <location>
        <position position="57"/>
    </location>
</feature>
<sequence>MFDPPPIRALVVDDDPLILRLISFFLKSKGYAVFEASDGHDALRLLEAEDINLVITDWVMPGMDGLALCQAVRSKPRDAYVYLMMLTSRGNAGSLVEAMEAGVDDFLVKPFSPPELGARLHAALRVLALEAGLESRNRKLAEAYNQLSRELDIARKMLLGLLPDPSSIGPVSFNWFFKASSYVGGDSFDYFPIDGRYTCFYVVDVAGHGVSAAMLAFNTRNQIRSAVGQIAALLTQPGSDIGAVAAASVTEFNRRFMQMNETSLYFTIIFGILDAESGRVALVQAGHPAPLYFHPGRRSMEPIGEGGLPIGFLDEVEYEANVLQLEPGSRLYLYSDGVTECANGAGELFGRERMEEVLRECGAAPLDHAAQSLERALQQWRGSAEAYDDDVTFLALAY</sequence>
<dbReference type="InterPro" id="IPR001789">
    <property type="entry name" value="Sig_transdc_resp-reg_receiver"/>
</dbReference>
<dbReference type="InterPro" id="IPR036457">
    <property type="entry name" value="PPM-type-like_dom_sf"/>
</dbReference>
<name>A0A239DN01_9BURK</name>
<gene>
    <name evidence="5" type="ORF">SAMN06265795_102274</name>
</gene>
<dbReference type="EMBL" id="FZOT01000002">
    <property type="protein sequence ID" value="SNS33737.1"/>
    <property type="molecule type" value="Genomic_DNA"/>
</dbReference>
<accession>A0A239DN01</accession>
<feature type="domain" description="Response regulatory" evidence="4">
    <location>
        <begin position="8"/>
        <end position="124"/>
    </location>
</feature>
<evidence type="ECO:0000313" key="6">
    <source>
        <dbReference type="Proteomes" id="UP000198284"/>
    </source>
</evidence>
<dbReference type="PROSITE" id="PS50110">
    <property type="entry name" value="RESPONSE_REGULATORY"/>
    <property type="match status" value="1"/>
</dbReference>
<dbReference type="SMART" id="SM00448">
    <property type="entry name" value="REC"/>
    <property type="match status" value="1"/>
</dbReference>
<dbReference type="Pfam" id="PF00072">
    <property type="entry name" value="Response_reg"/>
    <property type="match status" value="1"/>
</dbReference>
<dbReference type="PANTHER" id="PTHR43156:SF2">
    <property type="entry name" value="STAGE II SPORULATION PROTEIN E"/>
    <property type="match status" value="1"/>
</dbReference>